<proteinExistence type="predicted"/>
<dbReference type="PANTHER" id="PTHR33710">
    <property type="entry name" value="BNAC02G09200D PROTEIN"/>
    <property type="match status" value="1"/>
</dbReference>
<dbReference type="EMBL" id="JAAMPC010000009">
    <property type="protein sequence ID" value="KAG2293536.1"/>
    <property type="molecule type" value="Genomic_DNA"/>
</dbReference>
<reference evidence="3 4" key="1">
    <citation type="submission" date="2020-02" db="EMBL/GenBank/DDBJ databases">
        <authorList>
            <person name="Ma Q."/>
            <person name="Huang Y."/>
            <person name="Song X."/>
            <person name="Pei D."/>
        </authorList>
    </citation>
    <scope>NUCLEOTIDE SEQUENCE [LARGE SCALE GENOMIC DNA]</scope>
    <source>
        <strain evidence="3">Sxm20200214</strain>
        <tissue evidence="3">Leaf</tissue>
    </source>
</reference>
<dbReference type="InterPro" id="IPR036691">
    <property type="entry name" value="Endo/exonu/phosph_ase_sf"/>
</dbReference>
<evidence type="ECO:0000313" key="3">
    <source>
        <dbReference type="EMBL" id="KAG2293536.1"/>
    </source>
</evidence>
<dbReference type="Proteomes" id="UP000886595">
    <property type="component" value="Unassembled WGS sequence"/>
</dbReference>
<evidence type="ECO:0000313" key="4">
    <source>
        <dbReference type="Proteomes" id="UP000886595"/>
    </source>
</evidence>
<organism evidence="3 4">
    <name type="scientific">Brassica carinata</name>
    <name type="common">Ethiopian mustard</name>
    <name type="synonym">Abyssinian cabbage</name>
    <dbReference type="NCBI Taxonomy" id="52824"/>
    <lineage>
        <taxon>Eukaryota</taxon>
        <taxon>Viridiplantae</taxon>
        <taxon>Streptophyta</taxon>
        <taxon>Embryophyta</taxon>
        <taxon>Tracheophyta</taxon>
        <taxon>Spermatophyta</taxon>
        <taxon>Magnoliopsida</taxon>
        <taxon>eudicotyledons</taxon>
        <taxon>Gunneridae</taxon>
        <taxon>Pentapetalae</taxon>
        <taxon>rosids</taxon>
        <taxon>malvids</taxon>
        <taxon>Brassicales</taxon>
        <taxon>Brassicaceae</taxon>
        <taxon>Brassiceae</taxon>
        <taxon>Brassica</taxon>
    </lineage>
</organism>
<dbReference type="AlphaFoldDB" id="A0A8X7UXN0"/>
<dbReference type="InterPro" id="IPR025558">
    <property type="entry name" value="DUF4283"/>
</dbReference>
<evidence type="ECO:0000259" key="1">
    <source>
        <dbReference type="Pfam" id="PF03372"/>
    </source>
</evidence>
<dbReference type="GO" id="GO:0003824">
    <property type="term" value="F:catalytic activity"/>
    <property type="evidence" value="ECO:0007669"/>
    <property type="project" value="InterPro"/>
</dbReference>
<evidence type="ECO:0000259" key="2">
    <source>
        <dbReference type="Pfam" id="PF14111"/>
    </source>
</evidence>
<dbReference type="InterPro" id="IPR005135">
    <property type="entry name" value="Endo/exonuclease/phosphatase"/>
</dbReference>
<gene>
    <name evidence="3" type="ORF">Bca52824_040205</name>
</gene>
<protein>
    <recommendedName>
        <fullName evidence="5">DUF4283 domain-containing protein</fullName>
    </recommendedName>
</protein>
<keyword evidence="4" id="KW-1185">Reference proteome</keyword>
<dbReference type="Pfam" id="PF14111">
    <property type="entry name" value="DUF4283"/>
    <property type="match status" value="1"/>
</dbReference>
<comment type="caution">
    <text evidence="3">The sequence shown here is derived from an EMBL/GenBank/DDBJ whole genome shotgun (WGS) entry which is preliminary data.</text>
</comment>
<dbReference type="Pfam" id="PF03372">
    <property type="entry name" value="Exo_endo_phos"/>
    <property type="match status" value="1"/>
</dbReference>
<accession>A0A8X7UXN0</accession>
<dbReference type="SUPFAM" id="SSF56219">
    <property type="entry name" value="DNase I-like"/>
    <property type="match status" value="1"/>
</dbReference>
<sequence>MPSYQAIQSVLNYLWEKGQKLDIRTNLQDRTILVRIPNEFIRKKVLEKRLWYVGTAMFQVSRWTSSKTVDAIDFSSIPLWAHLKGLPLDLRSLEGLSFASGLIGEPKETYEFTRNLTDLNLAHVKIEADLTTRLPELIELKRTSGEIIPVTVEYPWIPPTCAFSSAAILHQTSQSITTEILLGPTQRFIFTVVYASNLSSERSDLWVDLLDVHQSLSLDAVPWIVGGDFNQIIHFSEHSNPAINCFDPPMTEFRDALSELGLFDLRYNGPLFTWTNKCPSSPIAKKLDRCLVNHSWISSYPHSLASFIAPEISDHSPSIIDLAVNLPSPGTRPFKFNNYLTKHHLFYQTVNQAWNQAGGIAMDLSYLCVKLKKIKGDLKKLNRDNFSDIQTRVRETNNLLQTVQVQVLNQPTEANMREEKKLLDRWEFLRMIEESYFRQRSRINWLREGDLNTAFFHRLTQHCQIFLLLLWPVRR</sequence>
<dbReference type="PANTHER" id="PTHR33710:SF77">
    <property type="entry name" value="DNASE I-LIKE SUPERFAMILY PROTEIN"/>
    <property type="match status" value="1"/>
</dbReference>
<evidence type="ECO:0008006" key="5">
    <source>
        <dbReference type="Google" id="ProtNLM"/>
    </source>
</evidence>
<dbReference type="Gene3D" id="3.60.10.10">
    <property type="entry name" value="Endonuclease/exonuclease/phosphatase"/>
    <property type="match status" value="1"/>
</dbReference>
<dbReference type="OrthoDB" id="998343at2759"/>
<feature type="domain" description="Endonuclease/exonuclease/phosphatase" evidence="1">
    <location>
        <begin position="192"/>
        <end position="315"/>
    </location>
</feature>
<feature type="domain" description="DUF4283" evidence="2">
    <location>
        <begin position="1"/>
        <end position="66"/>
    </location>
</feature>
<name>A0A8X7UXN0_BRACI</name>